<proteinExistence type="inferred from homology"/>
<keyword evidence="5" id="KW-0560">Oxidoreductase</keyword>
<dbReference type="PANTHER" id="PTHR42973:SF39">
    <property type="entry name" value="FAD-BINDING PCMH-TYPE DOMAIN-CONTAINING PROTEIN"/>
    <property type="match status" value="1"/>
</dbReference>
<evidence type="ECO:0000313" key="7">
    <source>
        <dbReference type="Proteomes" id="UP000292082"/>
    </source>
</evidence>
<evidence type="ECO:0000256" key="4">
    <source>
        <dbReference type="ARBA" id="ARBA00022827"/>
    </source>
</evidence>
<dbReference type="InterPro" id="IPR036318">
    <property type="entry name" value="FAD-bd_PCMH-like_sf"/>
</dbReference>
<dbReference type="AlphaFoldDB" id="A0A4Q9NEC3"/>
<dbReference type="GO" id="GO:0071949">
    <property type="term" value="F:FAD binding"/>
    <property type="evidence" value="ECO:0007669"/>
    <property type="project" value="InterPro"/>
</dbReference>
<dbReference type="Gene3D" id="3.30.465.10">
    <property type="match status" value="1"/>
</dbReference>
<name>A0A4Q9NEC3_9APHY</name>
<evidence type="ECO:0000313" key="6">
    <source>
        <dbReference type="EMBL" id="TBU60874.1"/>
    </source>
</evidence>
<accession>A0A4Q9NEC3</accession>
<comment type="cofactor">
    <cofactor evidence="1">
        <name>FAD</name>
        <dbReference type="ChEBI" id="CHEBI:57692"/>
    </cofactor>
</comment>
<keyword evidence="4" id="KW-0274">FAD</keyword>
<evidence type="ECO:0000256" key="3">
    <source>
        <dbReference type="ARBA" id="ARBA00022630"/>
    </source>
</evidence>
<dbReference type="Gene3D" id="3.40.462.20">
    <property type="match status" value="1"/>
</dbReference>
<evidence type="ECO:0000256" key="5">
    <source>
        <dbReference type="ARBA" id="ARBA00023002"/>
    </source>
</evidence>
<keyword evidence="3" id="KW-0285">Flavoprotein</keyword>
<dbReference type="Gene3D" id="3.30.43.10">
    <property type="entry name" value="Uridine Diphospho-n-acetylenolpyruvylglucosamine Reductase, domain 2"/>
    <property type="match status" value="1"/>
</dbReference>
<dbReference type="PROSITE" id="PS51387">
    <property type="entry name" value="FAD_PCMH"/>
    <property type="match status" value="1"/>
</dbReference>
<dbReference type="PANTHER" id="PTHR42973">
    <property type="entry name" value="BINDING OXIDOREDUCTASE, PUTATIVE (AFU_ORTHOLOGUE AFUA_1G17690)-RELATED"/>
    <property type="match status" value="1"/>
</dbReference>
<keyword evidence="7" id="KW-1185">Reference proteome</keyword>
<protein>
    <submittedName>
        <fullName evidence="6">FAD-binding domain-containing protein</fullName>
    </submittedName>
</protein>
<dbReference type="SUPFAM" id="SSF56176">
    <property type="entry name" value="FAD-binding/transporter-associated domain-like"/>
    <property type="match status" value="1"/>
</dbReference>
<dbReference type="InterPro" id="IPR050416">
    <property type="entry name" value="FAD-linked_Oxidoreductase"/>
</dbReference>
<reference evidence="6 7" key="1">
    <citation type="submission" date="2019-01" db="EMBL/GenBank/DDBJ databases">
        <title>Draft genome sequences of three monokaryotic isolates of the white-rot basidiomycete fungus Dichomitus squalens.</title>
        <authorList>
            <consortium name="DOE Joint Genome Institute"/>
            <person name="Lopez S.C."/>
            <person name="Andreopoulos B."/>
            <person name="Pangilinan J."/>
            <person name="Lipzen A."/>
            <person name="Riley R."/>
            <person name="Ahrendt S."/>
            <person name="Ng V."/>
            <person name="Barry K."/>
            <person name="Daum C."/>
            <person name="Grigoriev I.V."/>
            <person name="Hilden K.S."/>
            <person name="Makela M.R."/>
            <person name="de Vries R.P."/>
        </authorList>
    </citation>
    <scope>NUCLEOTIDE SEQUENCE [LARGE SCALE GENOMIC DNA]</scope>
    <source>
        <strain evidence="6 7">CBS 464.89</strain>
    </source>
</reference>
<organism evidence="6 7">
    <name type="scientific">Dichomitus squalens</name>
    <dbReference type="NCBI Taxonomy" id="114155"/>
    <lineage>
        <taxon>Eukaryota</taxon>
        <taxon>Fungi</taxon>
        <taxon>Dikarya</taxon>
        <taxon>Basidiomycota</taxon>
        <taxon>Agaricomycotina</taxon>
        <taxon>Agaricomycetes</taxon>
        <taxon>Polyporales</taxon>
        <taxon>Polyporaceae</taxon>
        <taxon>Dichomitus</taxon>
    </lineage>
</organism>
<dbReference type="InterPro" id="IPR016167">
    <property type="entry name" value="FAD-bd_PCMH_sub1"/>
</dbReference>
<dbReference type="EMBL" id="ML145102">
    <property type="protein sequence ID" value="TBU60874.1"/>
    <property type="molecule type" value="Genomic_DNA"/>
</dbReference>
<evidence type="ECO:0000256" key="2">
    <source>
        <dbReference type="ARBA" id="ARBA00005466"/>
    </source>
</evidence>
<gene>
    <name evidence="6" type="ORF">BD310DRAFT_272646</name>
</gene>
<comment type="similarity">
    <text evidence="2">Belongs to the oxygen-dependent FAD-linked oxidoreductase family.</text>
</comment>
<dbReference type="InterPro" id="IPR016166">
    <property type="entry name" value="FAD-bd_PCMH"/>
</dbReference>
<dbReference type="Pfam" id="PF01565">
    <property type="entry name" value="FAD_binding_4"/>
    <property type="match status" value="1"/>
</dbReference>
<dbReference type="InterPro" id="IPR006094">
    <property type="entry name" value="Oxid_FAD_bind_N"/>
</dbReference>
<evidence type="ECO:0000256" key="1">
    <source>
        <dbReference type="ARBA" id="ARBA00001974"/>
    </source>
</evidence>
<dbReference type="GO" id="GO:0016491">
    <property type="term" value="F:oxidoreductase activity"/>
    <property type="evidence" value="ECO:0007669"/>
    <property type="project" value="UniProtKB-KW"/>
</dbReference>
<dbReference type="InterPro" id="IPR016169">
    <property type="entry name" value="FAD-bd_PCMH_sub2"/>
</dbReference>
<sequence length="533" mass="57555">MRRALVSIVIVSAITSVLGKWVPYSQLQARDDSALLSCLKSKGLDPVVQGSPNYTSDSAPFNRRLHWKPVAIVYPEDAKGVSAAVKCAAQNHVKVNARCGGHSYAAFALGGEDGHLTVSLDKLRHLSQSGNTSTIGGGNHLGDVALYLWQNGKRAMAHGTCPYVGIGGHAGQGGFGLPSRAWGLLADQVQSLEIVTADGQIRNASLKENADLFWAATGAGASFGIITSFTTVTRPAPNSTAFAYEFKNYTYKEASAGLQAWQAFASNSTNKLDPNVGLQIHVDPNPSAPHGVVFSVSGVYYGADKAKVNSTFAPLLKKLGTPTSILLQEQDWITSVLHLADAKNISQLNTTLASDTHDYFYATSTFISEQRPMVQAASDALFKYFYGPGTNTSIKWFAIFDLYGGGDSAITKVGPDYNAFNARDALYSIQYYGTIPHGTSDRAGIDFIQGIKKAVENDTVPKTQFKEYGERHATLQSLIAPVSEAMGCAVNYIDSEYSAEEAHARYYPTHSANLTALKNKYDLNRTFHFPQDF</sequence>
<dbReference type="Proteomes" id="UP000292082">
    <property type="component" value="Unassembled WGS sequence"/>
</dbReference>